<evidence type="ECO:0000256" key="4">
    <source>
        <dbReference type="SAM" id="MobiDB-lite"/>
    </source>
</evidence>
<dbReference type="Proteomes" id="UP000335636">
    <property type="component" value="Unassembled WGS sequence"/>
</dbReference>
<dbReference type="EMBL" id="CABDUW010000027">
    <property type="protein sequence ID" value="VTJ53332.1"/>
    <property type="molecule type" value="Genomic_DNA"/>
</dbReference>
<keyword evidence="5" id="KW-0812">Transmembrane</keyword>
<keyword evidence="1 6" id="KW-0732">Signal</keyword>
<evidence type="ECO:0000256" key="5">
    <source>
        <dbReference type="SAM" id="Phobius"/>
    </source>
</evidence>
<keyword evidence="9" id="KW-1185">Reference proteome</keyword>
<gene>
    <name evidence="8" type="ORF">MONAX_5E025343</name>
</gene>
<sequence length="287" mass="32089">MAQEATHLIPLILTVLLASGSWAQNTEFLQKPEGEMIVVRCWYKPSQRSKVKTWCRKMSANYCTLLVGRGRKEPQSSIQDQLKLDYFEVTMTKLRVNDSGVYYCGIYENTEVYILRTIHLKVFKASTPPTTRSIRMTTAMAFATSPVIGSPSGNRKWIFISSGVVVAVLLLGFIVLMVLYLRKARGRDRKGEKESHHIYEDISDHKEVKAPGFHQQILSDEDTGAICYASLIHLNHFGTEDSIYSNTLPNSNLKPVPDPLQTVEYASITGKRLPPSPPAALSGEPGN</sequence>
<dbReference type="Pfam" id="PF07686">
    <property type="entry name" value="V-set"/>
    <property type="match status" value="1"/>
</dbReference>
<dbReference type="SUPFAM" id="SSF48726">
    <property type="entry name" value="Immunoglobulin"/>
    <property type="match status" value="1"/>
</dbReference>
<keyword evidence="5" id="KW-0472">Membrane</keyword>
<proteinExistence type="predicted"/>
<dbReference type="PANTHER" id="PTHR16423:SF10">
    <property type="entry name" value="CRKD-BINDING PROTEIN-RELATED"/>
    <property type="match status" value="1"/>
</dbReference>
<dbReference type="InterPro" id="IPR007110">
    <property type="entry name" value="Ig-like_dom"/>
</dbReference>
<feature type="region of interest" description="Disordered" evidence="4">
    <location>
        <begin position="268"/>
        <end position="287"/>
    </location>
</feature>
<dbReference type="AlphaFoldDB" id="A0A5E4A9E3"/>
<keyword evidence="2" id="KW-1015">Disulfide bond</keyword>
<accession>A0A5E4A9E3</accession>
<evidence type="ECO:0000256" key="3">
    <source>
        <dbReference type="ARBA" id="ARBA00023319"/>
    </source>
</evidence>
<keyword evidence="3" id="KW-0393">Immunoglobulin domain</keyword>
<dbReference type="InterPro" id="IPR036179">
    <property type="entry name" value="Ig-like_dom_sf"/>
</dbReference>
<feature type="chain" id="PRO_5023023597" description="Ig-like domain-containing protein" evidence="6">
    <location>
        <begin position="24"/>
        <end position="287"/>
    </location>
</feature>
<dbReference type="PANTHER" id="PTHR16423">
    <property type="entry name" value="TREM-LIKE TRANSCRIPT PROTEIN"/>
    <property type="match status" value="1"/>
</dbReference>
<reference evidence="8" key="1">
    <citation type="submission" date="2019-04" db="EMBL/GenBank/DDBJ databases">
        <authorList>
            <person name="Alioto T."/>
            <person name="Alioto T."/>
        </authorList>
    </citation>
    <scope>NUCLEOTIDE SEQUENCE [LARGE SCALE GENOMIC DNA]</scope>
</reference>
<dbReference type="InterPro" id="IPR052314">
    <property type="entry name" value="Immune_rcpt_domain"/>
</dbReference>
<dbReference type="GO" id="GO:0038023">
    <property type="term" value="F:signaling receptor activity"/>
    <property type="evidence" value="ECO:0007669"/>
    <property type="project" value="TreeGrafter"/>
</dbReference>
<comment type="caution">
    <text evidence="8">The sequence shown here is derived from an EMBL/GenBank/DDBJ whole genome shotgun (WGS) entry which is preliminary data.</text>
</comment>
<name>A0A5E4A9E3_MARMO</name>
<evidence type="ECO:0000259" key="7">
    <source>
        <dbReference type="PROSITE" id="PS50835"/>
    </source>
</evidence>
<dbReference type="Gene3D" id="2.60.40.10">
    <property type="entry name" value="Immunoglobulins"/>
    <property type="match status" value="1"/>
</dbReference>
<feature type="transmembrane region" description="Helical" evidence="5">
    <location>
        <begin position="157"/>
        <end position="181"/>
    </location>
</feature>
<evidence type="ECO:0000313" key="8">
    <source>
        <dbReference type="EMBL" id="VTJ53332.1"/>
    </source>
</evidence>
<keyword evidence="5" id="KW-1133">Transmembrane helix</keyword>
<evidence type="ECO:0000313" key="9">
    <source>
        <dbReference type="Proteomes" id="UP000335636"/>
    </source>
</evidence>
<dbReference type="InterPro" id="IPR003599">
    <property type="entry name" value="Ig_sub"/>
</dbReference>
<evidence type="ECO:0000256" key="1">
    <source>
        <dbReference type="ARBA" id="ARBA00022729"/>
    </source>
</evidence>
<dbReference type="InterPro" id="IPR013783">
    <property type="entry name" value="Ig-like_fold"/>
</dbReference>
<dbReference type="InterPro" id="IPR013106">
    <property type="entry name" value="Ig_V-set"/>
</dbReference>
<dbReference type="SMART" id="SM00409">
    <property type="entry name" value="IG"/>
    <property type="match status" value="1"/>
</dbReference>
<dbReference type="GO" id="GO:0009986">
    <property type="term" value="C:cell surface"/>
    <property type="evidence" value="ECO:0007669"/>
    <property type="project" value="TreeGrafter"/>
</dbReference>
<organism evidence="8 9">
    <name type="scientific">Marmota monax</name>
    <name type="common">Woodchuck</name>
    <dbReference type="NCBI Taxonomy" id="9995"/>
    <lineage>
        <taxon>Eukaryota</taxon>
        <taxon>Metazoa</taxon>
        <taxon>Chordata</taxon>
        <taxon>Craniata</taxon>
        <taxon>Vertebrata</taxon>
        <taxon>Euteleostomi</taxon>
        <taxon>Mammalia</taxon>
        <taxon>Eutheria</taxon>
        <taxon>Euarchontoglires</taxon>
        <taxon>Glires</taxon>
        <taxon>Rodentia</taxon>
        <taxon>Sciuromorpha</taxon>
        <taxon>Sciuridae</taxon>
        <taxon>Xerinae</taxon>
        <taxon>Marmotini</taxon>
        <taxon>Marmota</taxon>
    </lineage>
</organism>
<protein>
    <recommendedName>
        <fullName evidence="7">Ig-like domain-containing protein</fullName>
    </recommendedName>
</protein>
<feature type="signal peptide" evidence="6">
    <location>
        <begin position="1"/>
        <end position="23"/>
    </location>
</feature>
<dbReference type="PROSITE" id="PS50835">
    <property type="entry name" value="IG_LIKE"/>
    <property type="match status" value="1"/>
</dbReference>
<evidence type="ECO:0000256" key="2">
    <source>
        <dbReference type="ARBA" id="ARBA00023157"/>
    </source>
</evidence>
<evidence type="ECO:0000256" key="6">
    <source>
        <dbReference type="SAM" id="SignalP"/>
    </source>
</evidence>
<feature type="domain" description="Ig-like" evidence="7">
    <location>
        <begin position="10"/>
        <end position="104"/>
    </location>
</feature>